<dbReference type="GO" id="GO:0006260">
    <property type="term" value="P:DNA replication"/>
    <property type="evidence" value="ECO:0007669"/>
    <property type="project" value="InterPro"/>
</dbReference>
<evidence type="ECO:0000256" key="1">
    <source>
        <dbReference type="ARBA" id="ARBA00023125"/>
    </source>
</evidence>
<dbReference type="Proteomes" id="UP000029452">
    <property type="component" value="Unassembled WGS sequence"/>
</dbReference>
<gene>
    <name evidence="5" type="ORF">LptCag_1549</name>
</gene>
<dbReference type="Pfam" id="PF00436">
    <property type="entry name" value="SSB"/>
    <property type="match status" value="1"/>
</dbReference>
<reference evidence="5 6" key="1">
    <citation type="submission" date="2014-06" db="EMBL/GenBank/DDBJ databases">
        <title>Draft genome sequence of iron oxidizing acidophile Leptospirillum ferriphilum DSM14647.</title>
        <authorList>
            <person name="Cardenas J.P."/>
            <person name="Lazcano M."/>
            <person name="Ossandon F.J."/>
            <person name="Corbett M."/>
            <person name="Holmes D.S."/>
            <person name="Watkin E."/>
        </authorList>
    </citation>
    <scope>NUCLEOTIDE SEQUENCE [LARGE SCALE GENOMIC DNA]</scope>
    <source>
        <strain evidence="5 6">DSM 14647</strain>
    </source>
</reference>
<dbReference type="GO" id="GO:0003697">
    <property type="term" value="F:single-stranded DNA binding"/>
    <property type="evidence" value="ECO:0007669"/>
    <property type="project" value="UniProtKB-UniRule"/>
</dbReference>
<dbReference type="HAMAP" id="MF_00984">
    <property type="entry name" value="SSB"/>
    <property type="match status" value="1"/>
</dbReference>
<dbReference type="PATRIC" id="fig|178606.4.peg.1554"/>
<dbReference type="Gene3D" id="2.40.50.140">
    <property type="entry name" value="Nucleic acid-binding proteins"/>
    <property type="match status" value="1"/>
</dbReference>
<dbReference type="InterPro" id="IPR012340">
    <property type="entry name" value="NA-bd_OB-fold"/>
</dbReference>
<dbReference type="InterPro" id="IPR011344">
    <property type="entry name" value="ssDNA-bd"/>
</dbReference>
<dbReference type="InterPro" id="IPR000424">
    <property type="entry name" value="Primosome_PriB/ssb"/>
</dbReference>
<proteinExistence type="inferred from homology"/>
<evidence type="ECO:0000256" key="4">
    <source>
        <dbReference type="SAM" id="MobiDB-lite"/>
    </source>
</evidence>
<feature type="region of interest" description="Disordered" evidence="4">
    <location>
        <begin position="102"/>
        <end position="137"/>
    </location>
</feature>
<comment type="caution">
    <text evidence="5">The sequence shown here is derived from an EMBL/GenBank/DDBJ whole genome shotgun (WGS) entry which is preliminary data.</text>
</comment>
<dbReference type="PANTHER" id="PTHR10302">
    <property type="entry name" value="SINGLE-STRANDED DNA-BINDING PROTEIN"/>
    <property type="match status" value="1"/>
</dbReference>
<organism evidence="5 6">
    <name type="scientific">Leptospirillum ferriphilum</name>
    <dbReference type="NCBI Taxonomy" id="178606"/>
    <lineage>
        <taxon>Bacteria</taxon>
        <taxon>Pseudomonadati</taxon>
        <taxon>Nitrospirota</taxon>
        <taxon>Nitrospiria</taxon>
        <taxon>Nitrospirales</taxon>
        <taxon>Nitrospiraceae</taxon>
        <taxon>Leptospirillum</taxon>
    </lineage>
</organism>
<keyword evidence="1 2" id="KW-0238">DNA-binding</keyword>
<dbReference type="PANTHER" id="PTHR10302:SF27">
    <property type="entry name" value="SINGLE-STRANDED DNA-BINDING PROTEIN"/>
    <property type="match status" value="1"/>
</dbReference>
<name>A0A094X5L0_9BACT</name>
<dbReference type="NCBIfam" id="TIGR00621">
    <property type="entry name" value="ssb"/>
    <property type="match status" value="1"/>
</dbReference>
<dbReference type="OrthoDB" id="9809878at2"/>
<evidence type="ECO:0000256" key="3">
    <source>
        <dbReference type="PIRNR" id="PIRNR002070"/>
    </source>
</evidence>
<comment type="subunit">
    <text evidence="2">Homotetramer.</text>
</comment>
<dbReference type="AlphaFoldDB" id="A0A094X5L0"/>
<dbReference type="EMBL" id="JPGK01000005">
    <property type="protein sequence ID" value="KGA93839.1"/>
    <property type="molecule type" value="Genomic_DNA"/>
</dbReference>
<comment type="caution">
    <text evidence="2">Lacks conserved residue(s) required for the propagation of feature annotation.</text>
</comment>
<evidence type="ECO:0000313" key="6">
    <source>
        <dbReference type="Proteomes" id="UP000029452"/>
    </source>
</evidence>
<sequence>MNFNKVILLGRLTKDPENKFSRNGDEISNFSLAVNGMRKDDPASFFDIVAFGKTAKVISSYAGKGDLLLVEGRLTQDRWKNDEGKTMSRIKVICSSVTLMGNKSGRESGESSNHEFDGFETGNPERTADGFDPEIPF</sequence>
<dbReference type="GO" id="GO:0009295">
    <property type="term" value="C:nucleoid"/>
    <property type="evidence" value="ECO:0007669"/>
    <property type="project" value="TreeGrafter"/>
</dbReference>
<evidence type="ECO:0000313" key="5">
    <source>
        <dbReference type="EMBL" id="KGA93839.1"/>
    </source>
</evidence>
<dbReference type="PROSITE" id="PS50935">
    <property type="entry name" value="SSB"/>
    <property type="match status" value="1"/>
</dbReference>
<dbReference type="SUPFAM" id="SSF50249">
    <property type="entry name" value="Nucleic acid-binding proteins"/>
    <property type="match status" value="1"/>
</dbReference>
<protein>
    <recommendedName>
        <fullName evidence="2 3">Single-stranded DNA-binding protein</fullName>
        <shortName evidence="2">SSB</shortName>
    </recommendedName>
</protein>
<accession>A0A094X5L0</accession>
<dbReference type="RefSeq" id="WP_036082498.1">
    <property type="nucleotide sequence ID" value="NZ_JPGK01000005.1"/>
</dbReference>
<feature type="compositionally biased region" description="Basic and acidic residues" evidence="4">
    <location>
        <begin position="104"/>
        <end position="117"/>
    </location>
</feature>
<dbReference type="PIRSF" id="PIRSF002070">
    <property type="entry name" value="SSB"/>
    <property type="match status" value="1"/>
</dbReference>
<dbReference type="CDD" id="cd04496">
    <property type="entry name" value="SSB_OBF"/>
    <property type="match status" value="1"/>
</dbReference>
<evidence type="ECO:0000256" key="2">
    <source>
        <dbReference type="HAMAP-Rule" id="MF_00984"/>
    </source>
</evidence>